<dbReference type="EMBL" id="JASAOG010000002">
    <property type="protein sequence ID" value="KAK0069960.1"/>
    <property type="molecule type" value="Genomic_DNA"/>
</dbReference>
<keyword evidence="1" id="KW-0472">Membrane</keyword>
<comment type="caution">
    <text evidence="2">The sequence shown here is derived from an EMBL/GenBank/DDBJ whole genome shotgun (WGS) entry which is preliminary data.</text>
</comment>
<accession>A0AAD8CDE0</accession>
<organism evidence="2 3">
    <name type="scientific">Biomphalaria pfeifferi</name>
    <name type="common">Bloodfluke planorb</name>
    <name type="synonym">Freshwater snail</name>
    <dbReference type="NCBI Taxonomy" id="112525"/>
    <lineage>
        <taxon>Eukaryota</taxon>
        <taxon>Metazoa</taxon>
        <taxon>Spiralia</taxon>
        <taxon>Lophotrochozoa</taxon>
        <taxon>Mollusca</taxon>
        <taxon>Gastropoda</taxon>
        <taxon>Heterobranchia</taxon>
        <taxon>Euthyneura</taxon>
        <taxon>Panpulmonata</taxon>
        <taxon>Hygrophila</taxon>
        <taxon>Lymnaeoidea</taxon>
        <taxon>Planorbidae</taxon>
        <taxon>Biomphalaria</taxon>
    </lineage>
</organism>
<protein>
    <submittedName>
        <fullName evidence="2">Uncharacterized protein</fullName>
    </submittedName>
</protein>
<gene>
    <name evidence="2" type="ORF">Bpfe_001137</name>
</gene>
<dbReference type="Proteomes" id="UP001233172">
    <property type="component" value="Unassembled WGS sequence"/>
</dbReference>
<dbReference type="AlphaFoldDB" id="A0AAD8CDE0"/>
<keyword evidence="1" id="KW-1133">Transmembrane helix</keyword>
<keyword evidence="3" id="KW-1185">Reference proteome</keyword>
<evidence type="ECO:0000256" key="1">
    <source>
        <dbReference type="SAM" id="Phobius"/>
    </source>
</evidence>
<name>A0AAD8CDE0_BIOPF</name>
<reference evidence="2" key="1">
    <citation type="journal article" date="2023" name="PLoS Negl. Trop. Dis.">
        <title>A genome sequence for Biomphalaria pfeifferi, the major vector snail for the human-infecting parasite Schistosoma mansoni.</title>
        <authorList>
            <person name="Bu L."/>
            <person name="Lu L."/>
            <person name="Laidemitt M.R."/>
            <person name="Zhang S.M."/>
            <person name="Mutuku M."/>
            <person name="Mkoji G."/>
            <person name="Steinauer M."/>
            <person name="Loker E.S."/>
        </authorList>
    </citation>
    <scope>NUCLEOTIDE SEQUENCE</scope>
    <source>
        <strain evidence="2">KasaAsao</strain>
    </source>
</reference>
<evidence type="ECO:0000313" key="2">
    <source>
        <dbReference type="EMBL" id="KAK0069960.1"/>
    </source>
</evidence>
<feature type="transmembrane region" description="Helical" evidence="1">
    <location>
        <begin position="15"/>
        <end position="36"/>
    </location>
</feature>
<keyword evidence="1" id="KW-0812">Transmembrane</keyword>
<reference evidence="2" key="2">
    <citation type="submission" date="2023-04" db="EMBL/GenBank/DDBJ databases">
        <authorList>
            <person name="Bu L."/>
            <person name="Lu L."/>
            <person name="Laidemitt M.R."/>
            <person name="Zhang S.M."/>
            <person name="Mutuku M."/>
            <person name="Mkoji G."/>
            <person name="Steinauer M."/>
            <person name="Loker E.S."/>
        </authorList>
    </citation>
    <scope>NUCLEOTIDE SEQUENCE</scope>
    <source>
        <strain evidence="2">KasaAsao</strain>
        <tissue evidence="2">Whole Snail</tissue>
    </source>
</reference>
<sequence>MTHCANRIPNRRQDICRIIAFSGLLVLLVASVHYIYKETIRVSSAVHEPHPVVTEHLAWSRVDREQADGRFALSINRKPPDHEILAPYRQWRGENLTKFSILEMLSYNNRATSP</sequence>
<evidence type="ECO:0000313" key="3">
    <source>
        <dbReference type="Proteomes" id="UP001233172"/>
    </source>
</evidence>
<proteinExistence type="predicted"/>